<protein>
    <recommendedName>
        <fullName evidence="3">DUF1877 family protein</fullName>
    </recommendedName>
</protein>
<dbReference type="OrthoDB" id="3296391at2"/>
<evidence type="ECO:0008006" key="3">
    <source>
        <dbReference type="Google" id="ProtNLM"/>
    </source>
</evidence>
<accession>A0A2T0K156</accession>
<name>A0A2T0K156_9ACTN</name>
<reference evidence="1 2" key="1">
    <citation type="submission" date="2018-03" db="EMBL/GenBank/DDBJ databases">
        <title>Genomic Encyclopedia of Archaeal and Bacterial Type Strains, Phase II (KMG-II): from individual species to whole genera.</title>
        <authorList>
            <person name="Goeker M."/>
        </authorList>
    </citation>
    <scope>NUCLEOTIDE SEQUENCE [LARGE SCALE GENOMIC DNA]</scope>
    <source>
        <strain evidence="1 2">DSM 43146</strain>
    </source>
</reference>
<proteinExistence type="predicted"/>
<dbReference type="EMBL" id="PVMZ01000019">
    <property type="protein sequence ID" value="PRX16496.1"/>
    <property type="molecule type" value="Genomic_DNA"/>
</dbReference>
<dbReference type="AlphaFoldDB" id="A0A2T0K156"/>
<gene>
    <name evidence="1" type="ORF">CLV67_11977</name>
</gene>
<evidence type="ECO:0000313" key="2">
    <source>
        <dbReference type="Proteomes" id="UP000239415"/>
    </source>
</evidence>
<organism evidence="1 2">
    <name type="scientific">Actinoplanes italicus</name>
    <dbReference type="NCBI Taxonomy" id="113567"/>
    <lineage>
        <taxon>Bacteria</taxon>
        <taxon>Bacillati</taxon>
        <taxon>Actinomycetota</taxon>
        <taxon>Actinomycetes</taxon>
        <taxon>Micromonosporales</taxon>
        <taxon>Micromonosporaceae</taxon>
        <taxon>Actinoplanes</taxon>
    </lineage>
</organism>
<sequence length="148" mass="15674">MSAIASLHIVKAADLPEIVGAAGEGLAYEAIDRVGRANGDDYAWSGHVMLNVLTSLDELDIMLASPSLQEASDAINADYDGVTLIDSSAKAFLDRLEPAAYRPADLVDLAELGLDDEETGYAMEDTLTLLRDTIAGLADDEVLLLHIG</sequence>
<dbReference type="Proteomes" id="UP000239415">
    <property type="component" value="Unassembled WGS sequence"/>
</dbReference>
<keyword evidence="2" id="KW-1185">Reference proteome</keyword>
<dbReference type="RefSeq" id="WP_106326810.1">
    <property type="nucleotide sequence ID" value="NZ_BOMO01000125.1"/>
</dbReference>
<evidence type="ECO:0000313" key="1">
    <source>
        <dbReference type="EMBL" id="PRX16496.1"/>
    </source>
</evidence>
<comment type="caution">
    <text evidence="1">The sequence shown here is derived from an EMBL/GenBank/DDBJ whole genome shotgun (WGS) entry which is preliminary data.</text>
</comment>